<dbReference type="PRINTS" id="PR00344">
    <property type="entry name" value="BCTRLSENSOR"/>
</dbReference>
<protein>
    <recommendedName>
        <fullName evidence="2">histidine kinase</fullName>
        <ecNumber evidence="2">2.7.13.3</ecNumber>
    </recommendedName>
</protein>
<feature type="transmembrane region" description="Helical" evidence="9">
    <location>
        <begin position="139"/>
        <end position="160"/>
    </location>
</feature>
<dbReference type="Gene3D" id="1.10.287.130">
    <property type="match status" value="1"/>
</dbReference>
<sequence length="459" mass="49226">MPYRIMPGPSGPLNHRPDIDRLIRLEQGAIMDVVVRMVGIPLAAALIWLRTESIHAVIWPVLYLTSFAASVAYVRTLGAVVTERQCRLAEATVLVNTLTFVWLPVWTVVQPDRDLWLFGAGLIGAQLVHLLQRSDASRFVTIGNIAIFGAVLAVAYVALWPQMTDPLMRLGIFGSWLALLLYFAQSMLAARDRRLDRDRANARASQAEKISAIGRLAGGIAHDFNNILTAISGNLQLYEVLSDPAERDEVVAAAHMASQRGAGIVSQITIFARQSPQTLLLTDANAPLHGLRSLTDHLIPRRITLTMRPLPGPVQIRADVNHLTSALLNLIVNAVDATPANGRIRLSVEVAHLATPLRVAGPKVLPPGVYVVYDVTDTGTGIPADITAQVIEPFFTTKPVGKGTGLGLSMVYGLADGLGGGLDLRSTPYGTTVRIHIPAITDTATAAAVRSPAVPGVTP</sequence>
<organism evidence="11 12">
    <name type="scientific">Loktanella fryxellensis</name>
    <dbReference type="NCBI Taxonomy" id="245187"/>
    <lineage>
        <taxon>Bacteria</taxon>
        <taxon>Pseudomonadati</taxon>
        <taxon>Pseudomonadota</taxon>
        <taxon>Alphaproteobacteria</taxon>
        <taxon>Rhodobacterales</taxon>
        <taxon>Roseobacteraceae</taxon>
        <taxon>Loktanella</taxon>
    </lineage>
</organism>
<dbReference type="InterPro" id="IPR036890">
    <property type="entry name" value="HATPase_C_sf"/>
</dbReference>
<dbReference type="SMART" id="SM00387">
    <property type="entry name" value="HATPase_c"/>
    <property type="match status" value="1"/>
</dbReference>
<dbReference type="GO" id="GO:0000155">
    <property type="term" value="F:phosphorelay sensor kinase activity"/>
    <property type="evidence" value="ECO:0007669"/>
    <property type="project" value="InterPro"/>
</dbReference>
<evidence type="ECO:0000256" key="1">
    <source>
        <dbReference type="ARBA" id="ARBA00000085"/>
    </source>
</evidence>
<keyword evidence="9" id="KW-1133">Transmembrane helix</keyword>
<dbReference type="PANTHER" id="PTHR43065:SF46">
    <property type="entry name" value="C4-DICARBOXYLATE TRANSPORT SENSOR PROTEIN DCTB"/>
    <property type="match status" value="1"/>
</dbReference>
<reference evidence="11 12" key="1">
    <citation type="submission" date="2016-10" db="EMBL/GenBank/DDBJ databases">
        <authorList>
            <person name="de Groot N.N."/>
        </authorList>
    </citation>
    <scope>NUCLEOTIDE SEQUENCE [LARGE SCALE GENOMIC DNA]</scope>
    <source>
        <strain evidence="11 12">DSM 16213</strain>
    </source>
</reference>
<keyword evidence="9" id="KW-0812">Transmembrane</keyword>
<keyword evidence="8" id="KW-0902">Two-component regulatory system</keyword>
<keyword evidence="6 11" id="KW-0418">Kinase</keyword>
<evidence type="ECO:0000256" key="5">
    <source>
        <dbReference type="ARBA" id="ARBA00022741"/>
    </source>
</evidence>
<keyword evidence="4" id="KW-0808">Transferase</keyword>
<accession>A0A1H8AR31</accession>
<dbReference type="SUPFAM" id="SSF55874">
    <property type="entry name" value="ATPase domain of HSP90 chaperone/DNA topoisomerase II/histidine kinase"/>
    <property type="match status" value="1"/>
</dbReference>
<feature type="transmembrane region" description="Helical" evidence="9">
    <location>
        <begin position="166"/>
        <end position="184"/>
    </location>
</feature>
<dbReference type="CDD" id="cd00082">
    <property type="entry name" value="HisKA"/>
    <property type="match status" value="1"/>
</dbReference>
<name>A0A1H8AR31_9RHOB</name>
<feature type="transmembrane region" description="Helical" evidence="9">
    <location>
        <begin position="57"/>
        <end position="76"/>
    </location>
</feature>
<dbReference type="EMBL" id="FOCI01000004">
    <property type="protein sequence ID" value="SEM73181.1"/>
    <property type="molecule type" value="Genomic_DNA"/>
</dbReference>
<evidence type="ECO:0000256" key="7">
    <source>
        <dbReference type="ARBA" id="ARBA00022840"/>
    </source>
</evidence>
<dbReference type="EC" id="2.7.13.3" evidence="2"/>
<dbReference type="GO" id="GO:0005524">
    <property type="term" value="F:ATP binding"/>
    <property type="evidence" value="ECO:0007669"/>
    <property type="project" value="UniProtKB-KW"/>
</dbReference>
<dbReference type="InterPro" id="IPR003661">
    <property type="entry name" value="HisK_dim/P_dom"/>
</dbReference>
<keyword evidence="7" id="KW-0067">ATP-binding</keyword>
<evidence type="ECO:0000256" key="8">
    <source>
        <dbReference type="ARBA" id="ARBA00023012"/>
    </source>
</evidence>
<evidence type="ECO:0000256" key="9">
    <source>
        <dbReference type="SAM" id="Phobius"/>
    </source>
</evidence>
<dbReference type="OrthoDB" id="9796100at2"/>
<dbReference type="InterPro" id="IPR003594">
    <property type="entry name" value="HATPase_dom"/>
</dbReference>
<evidence type="ECO:0000313" key="11">
    <source>
        <dbReference type="EMBL" id="SEM73181.1"/>
    </source>
</evidence>
<evidence type="ECO:0000256" key="4">
    <source>
        <dbReference type="ARBA" id="ARBA00022679"/>
    </source>
</evidence>
<dbReference type="Pfam" id="PF00512">
    <property type="entry name" value="HisKA"/>
    <property type="match status" value="1"/>
</dbReference>
<dbReference type="InterPro" id="IPR036097">
    <property type="entry name" value="HisK_dim/P_sf"/>
</dbReference>
<dbReference type="STRING" id="245187.SAMN04488003_1047"/>
<evidence type="ECO:0000256" key="3">
    <source>
        <dbReference type="ARBA" id="ARBA00022553"/>
    </source>
</evidence>
<comment type="catalytic activity">
    <reaction evidence="1">
        <text>ATP + protein L-histidine = ADP + protein N-phospho-L-histidine.</text>
        <dbReference type="EC" id="2.7.13.3"/>
    </reaction>
</comment>
<dbReference type="SMART" id="SM00388">
    <property type="entry name" value="HisKA"/>
    <property type="match status" value="1"/>
</dbReference>
<keyword evidence="9" id="KW-0472">Membrane</keyword>
<evidence type="ECO:0000256" key="6">
    <source>
        <dbReference type="ARBA" id="ARBA00022777"/>
    </source>
</evidence>
<feature type="transmembrane region" description="Helical" evidence="9">
    <location>
        <begin position="88"/>
        <end position="109"/>
    </location>
</feature>
<dbReference type="RefSeq" id="WP_089899288.1">
    <property type="nucleotide sequence ID" value="NZ_FOCI01000004.1"/>
</dbReference>
<keyword evidence="3" id="KW-0597">Phosphoprotein</keyword>
<dbReference type="Gene3D" id="3.30.565.10">
    <property type="entry name" value="Histidine kinase-like ATPase, C-terminal domain"/>
    <property type="match status" value="1"/>
</dbReference>
<evidence type="ECO:0000259" key="10">
    <source>
        <dbReference type="PROSITE" id="PS50109"/>
    </source>
</evidence>
<dbReference type="AlphaFoldDB" id="A0A1H8AR31"/>
<dbReference type="Proteomes" id="UP000199585">
    <property type="component" value="Unassembled WGS sequence"/>
</dbReference>
<feature type="transmembrane region" description="Helical" evidence="9">
    <location>
        <begin position="33"/>
        <end position="51"/>
    </location>
</feature>
<dbReference type="Pfam" id="PF02518">
    <property type="entry name" value="HATPase_c"/>
    <property type="match status" value="1"/>
</dbReference>
<dbReference type="SUPFAM" id="SSF47384">
    <property type="entry name" value="Homodimeric domain of signal transducing histidine kinase"/>
    <property type="match status" value="1"/>
</dbReference>
<keyword evidence="5" id="KW-0547">Nucleotide-binding</keyword>
<evidence type="ECO:0000256" key="2">
    <source>
        <dbReference type="ARBA" id="ARBA00012438"/>
    </source>
</evidence>
<gene>
    <name evidence="11" type="ORF">SAMN04488003_1047</name>
</gene>
<proteinExistence type="predicted"/>
<dbReference type="InterPro" id="IPR005467">
    <property type="entry name" value="His_kinase_dom"/>
</dbReference>
<evidence type="ECO:0000313" key="12">
    <source>
        <dbReference type="Proteomes" id="UP000199585"/>
    </source>
</evidence>
<dbReference type="PROSITE" id="PS50109">
    <property type="entry name" value="HIS_KIN"/>
    <property type="match status" value="1"/>
</dbReference>
<keyword evidence="12" id="KW-1185">Reference proteome</keyword>
<feature type="domain" description="Histidine kinase" evidence="10">
    <location>
        <begin position="219"/>
        <end position="441"/>
    </location>
</feature>
<dbReference type="PANTHER" id="PTHR43065">
    <property type="entry name" value="SENSOR HISTIDINE KINASE"/>
    <property type="match status" value="1"/>
</dbReference>
<dbReference type="InterPro" id="IPR004358">
    <property type="entry name" value="Sig_transdc_His_kin-like_C"/>
</dbReference>